<gene>
    <name evidence="1" type="ordered locus">HCH_04794</name>
</gene>
<reference evidence="1 2" key="1">
    <citation type="journal article" date="2005" name="Nucleic Acids Res.">
        <title>Genomic blueprint of Hahella chejuensis, a marine microbe producing an algicidal agent.</title>
        <authorList>
            <person name="Jeong H."/>
            <person name="Yim J.H."/>
            <person name="Lee C."/>
            <person name="Choi S.-H."/>
            <person name="Park Y.K."/>
            <person name="Yoon S.H."/>
            <person name="Hur C.-G."/>
            <person name="Kang H.-Y."/>
            <person name="Kim D."/>
            <person name="Lee H.H."/>
            <person name="Park K.H."/>
            <person name="Park S.-H."/>
            <person name="Park H.-S."/>
            <person name="Lee H.K."/>
            <person name="Oh T.K."/>
            <person name="Kim J.F."/>
        </authorList>
    </citation>
    <scope>NUCLEOTIDE SEQUENCE [LARGE SCALE GENOMIC DNA]</scope>
    <source>
        <strain evidence="1 2">KCTC 2396</strain>
    </source>
</reference>
<evidence type="ECO:0000313" key="1">
    <source>
        <dbReference type="EMBL" id="ABC31488.1"/>
    </source>
</evidence>
<dbReference type="AlphaFoldDB" id="Q2SCY6"/>
<name>Q2SCY6_HAHCH</name>
<dbReference type="KEGG" id="hch:HCH_04794"/>
<proteinExistence type="predicted"/>
<dbReference type="EMBL" id="CP000155">
    <property type="protein sequence ID" value="ABC31488.1"/>
    <property type="molecule type" value="Genomic_DNA"/>
</dbReference>
<sequence>MSLSRRKLQAEDHQVYLGEKVVLLVNKNGIEEPRPALNWTYSRVEAGEEKRREEKNINTGGQPLYKRKASGLAAGGLLTRELACS</sequence>
<evidence type="ECO:0000313" key="2">
    <source>
        <dbReference type="Proteomes" id="UP000000238"/>
    </source>
</evidence>
<dbReference type="Proteomes" id="UP000000238">
    <property type="component" value="Chromosome"/>
</dbReference>
<organism evidence="1 2">
    <name type="scientific">Hahella chejuensis (strain KCTC 2396)</name>
    <dbReference type="NCBI Taxonomy" id="349521"/>
    <lineage>
        <taxon>Bacteria</taxon>
        <taxon>Pseudomonadati</taxon>
        <taxon>Pseudomonadota</taxon>
        <taxon>Gammaproteobacteria</taxon>
        <taxon>Oceanospirillales</taxon>
        <taxon>Hahellaceae</taxon>
        <taxon>Hahella</taxon>
    </lineage>
</organism>
<keyword evidence="2" id="KW-1185">Reference proteome</keyword>
<dbReference type="HOGENOM" id="CLU_2508099_0_0_6"/>
<protein>
    <submittedName>
        <fullName evidence="1">Uncharacterized protein</fullName>
    </submittedName>
</protein>
<accession>Q2SCY6</accession>